<dbReference type="PANTHER" id="PTHR10030">
    <property type="entry name" value="ALPHA-L-FUCOSIDASE"/>
    <property type="match status" value="1"/>
</dbReference>
<keyword evidence="6" id="KW-0326">Glycosidase</keyword>
<accession>A0ABU1ARH6</accession>
<dbReference type="EC" id="3.2.1.51" evidence="3"/>
<evidence type="ECO:0000256" key="2">
    <source>
        <dbReference type="ARBA" id="ARBA00007951"/>
    </source>
</evidence>
<dbReference type="InterPro" id="IPR057739">
    <property type="entry name" value="Glyco_hydro_29_N"/>
</dbReference>
<evidence type="ECO:0000256" key="1">
    <source>
        <dbReference type="ARBA" id="ARBA00004071"/>
    </source>
</evidence>
<evidence type="ECO:0000256" key="5">
    <source>
        <dbReference type="ARBA" id="ARBA00022801"/>
    </source>
</evidence>
<sequence length="140" mass="15225">SRIGGGYGDYVSLGDMHIPPVRPNVGVWETVDTTNDSWSYAWYDQNWKSPKLICERLVQVVARGGSYMLNVGPKGDGTIPAPAVEALTVSGEWLAENGEAIYGASASPFDQGFSWGDITTKGNELYLHVFDLPAEGMLRL</sequence>
<keyword evidence="9" id="KW-1185">Reference proteome</keyword>
<name>A0ABU1ARH6_9BACT</name>
<comment type="similarity">
    <text evidence="2">Belongs to the glycosyl hydrolase 29 family.</text>
</comment>
<keyword evidence="5" id="KW-0378">Hydrolase</keyword>
<comment type="caution">
    <text evidence="8">The sequence shown here is derived from an EMBL/GenBank/DDBJ whole genome shotgun (WGS) entry which is preliminary data.</text>
</comment>
<dbReference type="PANTHER" id="PTHR10030:SF37">
    <property type="entry name" value="ALPHA-L-FUCOSIDASE-RELATED"/>
    <property type="match status" value="1"/>
</dbReference>
<keyword evidence="4" id="KW-0732">Signal</keyword>
<dbReference type="SUPFAM" id="SSF51445">
    <property type="entry name" value="(Trans)glycosidases"/>
    <property type="match status" value="1"/>
</dbReference>
<evidence type="ECO:0000313" key="9">
    <source>
        <dbReference type="Proteomes" id="UP001243717"/>
    </source>
</evidence>
<dbReference type="Proteomes" id="UP001243717">
    <property type="component" value="Unassembled WGS sequence"/>
</dbReference>
<comment type="function">
    <text evidence="1">Alpha-L-fucosidase is responsible for hydrolyzing the alpha-1,6-linked fucose joined to the reducing-end N-acetylglucosamine of the carbohydrate moieties of glycoproteins.</text>
</comment>
<organism evidence="8 9">
    <name type="scientific">Thalassobacterium sedimentorum</name>
    <dbReference type="NCBI Taxonomy" id="3041258"/>
    <lineage>
        <taxon>Bacteria</taxon>
        <taxon>Pseudomonadati</taxon>
        <taxon>Verrucomicrobiota</taxon>
        <taxon>Opitutia</taxon>
        <taxon>Puniceicoccales</taxon>
        <taxon>Coraliomargaritaceae</taxon>
        <taxon>Thalassobacterium</taxon>
    </lineage>
</organism>
<feature type="non-terminal residue" evidence="8">
    <location>
        <position position="140"/>
    </location>
</feature>
<evidence type="ECO:0000259" key="7">
    <source>
        <dbReference type="Pfam" id="PF01120"/>
    </source>
</evidence>
<dbReference type="Pfam" id="PF01120">
    <property type="entry name" value="Alpha_L_fucos"/>
    <property type="match status" value="1"/>
</dbReference>
<reference evidence="8 9" key="1">
    <citation type="submission" date="2023-04" db="EMBL/GenBank/DDBJ databases">
        <title>A novel bacteria isolated from coastal sediment.</title>
        <authorList>
            <person name="Liu X.-J."/>
            <person name="Du Z.-J."/>
        </authorList>
    </citation>
    <scope>NUCLEOTIDE SEQUENCE [LARGE SCALE GENOMIC DNA]</scope>
    <source>
        <strain evidence="8 9">SDUM461004</strain>
    </source>
</reference>
<dbReference type="EMBL" id="JARXIC010000132">
    <property type="protein sequence ID" value="MDQ8196480.1"/>
    <property type="molecule type" value="Genomic_DNA"/>
</dbReference>
<feature type="domain" description="Glycoside hydrolase family 29 N-terminal" evidence="7">
    <location>
        <begin position="26"/>
        <end position="99"/>
    </location>
</feature>
<protein>
    <recommendedName>
        <fullName evidence="3">alpha-L-fucosidase</fullName>
        <ecNumber evidence="3">3.2.1.51</ecNumber>
    </recommendedName>
</protein>
<feature type="non-terminal residue" evidence="8">
    <location>
        <position position="1"/>
    </location>
</feature>
<dbReference type="SMART" id="SM00812">
    <property type="entry name" value="Alpha_L_fucos"/>
    <property type="match status" value="1"/>
</dbReference>
<evidence type="ECO:0000256" key="6">
    <source>
        <dbReference type="ARBA" id="ARBA00023295"/>
    </source>
</evidence>
<evidence type="ECO:0000313" key="8">
    <source>
        <dbReference type="EMBL" id="MDQ8196480.1"/>
    </source>
</evidence>
<dbReference type="InterPro" id="IPR016286">
    <property type="entry name" value="FUC_metazoa-typ"/>
</dbReference>
<dbReference type="InterPro" id="IPR017853">
    <property type="entry name" value="GH"/>
</dbReference>
<dbReference type="InterPro" id="IPR000933">
    <property type="entry name" value="Glyco_hydro_29"/>
</dbReference>
<evidence type="ECO:0000256" key="4">
    <source>
        <dbReference type="ARBA" id="ARBA00022729"/>
    </source>
</evidence>
<evidence type="ECO:0000256" key="3">
    <source>
        <dbReference type="ARBA" id="ARBA00012662"/>
    </source>
</evidence>
<proteinExistence type="inferred from homology"/>
<dbReference type="Gene3D" id="3.20.20.80">
    <property type="entry name" value="Glycosidases"/>
    <property type="match status" value="1"/>
</dbReference>
<dbReference type="PRINTS" id="PR00741">
    <property type="entry name" value="GLHYDRLASE29"/>
</dbReference>
<dbReference type="RefSeq" id="WP_308986912.1">
    <property type="nucleotide sequence ID" value="NZ_JARXIC010000132.1"/>
</dbReference>
<gene>
    <name evidence="8" type="ORF">QEH59_18770</name>
</gene>